<protein>
    <submittedName>
        <fullName evidence="1">Uncharacterized protein</fullName>
    </submittedName>
</protein>
<evidence type="ECO:0000313" key="2">
    <source>
        <dbReference type="Proteomes" id="UP001064048"/>
    </source>
</evidence>
<evidence type="ECO:0000313" key="1">
    <source>
        <dbReference type="EMBL" id="KAI8442268.1"/>
    </source>
</evidence>
<proteinExistence type="predicted"/>
<accession>A0ACC0L0X3</accession>
<dbReference type="EMBL" id="CM046109">
    <property type="protein sequence ID" value="KAI8442268.1"/>
    <property type="molecule type" value="Genomic_DNA"/>
</dbReference>
<name>A0ACC0L0X3_CHOFU</name>
<sequence>MWACDPAVTGPILASYQPVGPLFVHALQGFLAAQCALAGDHVWPADATNEVLLDPNYDFIVVGAGSAGSVLANRLSEVADWKILLVEAGGNPSLGTLIPQLFFSNIGGPDDWGYRTVPQEGACRSYASKSCSWPRGKTLGGCSAINGMYYVRGNKLDYDEWAASGNHGWSYDDVLPYFKKSQNFTGILNEDTIPYHSTGGYLSVEDTKEVHDIEKMIIKAAKEIGMDALYDINGENQMGIARAFSTTKDGVRHSTASAFLNPIKHRKNLHVLKNTMAVKILFKPNTLEVEGLVLNKDGKDFVVKAKKELIVSAGAINSPQLLMLSGIGPRKHLEELNIDVKADLPVGENLQDHLYIPSYFTIPGDKNMLAAPQIAGAFSEFVFSQKGLFADTSPHKVISFMNTTDPNARSPDIQFHYVFLPPSSYNFNDVFGLHKLSDEVQRKFREINEDNYVLLVVEVLLRPKSKGRIVLKSADYNDHPLIFANYFENQDDMNTVIEGMKQHTIKLGETNTLKEAGFKRQWVQIEACENYEEDSDDFLECIARETTFSLYHPAGSVKMGPEGDTTSVVTPELKVKTVKGLRVVDASIMPDIARGNINAPVIMIAEKAADMIKSEWSKGHTEL</sequence>
<dbReference type="Proteomes" id="UP001064048">
    <property type="component" value="Chromosome 9"/>
</dbReference>
<reference evidence="1 2" key="1">
    <citation type="journal article" date="2022" name="Genome Biol. Evol.">
        <title>The Spruce Budworm Genome: Reconstructing the Evolutionary History of Antifreeze Proteins.</title>
        <authorList>
            <person name="Beliveau C."/>
            <person name="Gagne P."/>
            <person name="Picq S."/>
            <person name="Vernygora O."/>
            <person name="Keeling C.I."/>
            <person name="Pinkney K."/>
            <person name="Doucet D."/>
            <person name="Wen F."/>
            <person name="Johnston J.S."/>
            <person name="Maaroufi H."/>
            <person name="Boyle B."/>
            <person name="Laroche J."/>
            <person name="Dewar K."/>
            <person name="Juretic N."/>
            <person name="Blackburn G."/>
            <person name="Nisole A."/>
            <person name="Brunet B."/>
            <person name="Brandao M."/>
            <person name="Lumley L."/>
            <person name="Duan J."/>
            <person name="Quan G."/>
            <person name="Lucarotti C.J."/>
            <person name="Roe A.D."/>
            <person name="Sperling F.A.H."/>
            <person name="Levesque R.C."/>
            <person name="Cusson M."/>
        </authorList>
    </citation>
    <scope>NUCLEOTIDE SEQUENCE [LARGE SCALE GENOMIC DNA]</scope>
    <source>
        <strain evidence="1">Glfc:IPQL:Cfum</strain>
    </source>
</reference>
<gene>
    <name evidence="1" type="ORF">MSG28_005832</name>
</gene>
<keyword evidence="2" id="KW-1185">Reference proteome</keyword>
<organism evidence="1 2">
    <name type="scientific">Choristoneura fumiferana</name>
    <name type="common">Spruce budworm moth</name>
    <name type="synonym">Archips fumiferana</name>
    <dbReference type="NCBI Taxonomy" id="7141"/>
    <lineage>
        <taxon>Eukaryota</taxon>
        <taxon>Metazoa</taxon>
        <taxon>Ecdysozoa</taxon>
        <taxon>Arthropoda</taxon>
        <taxon>Hexapoda</taxon>
        <taxon>Insecta</taxon>
        <taxon>Pterygota</taxon>
        <taxon>Neoptera</taxon>
        <taxon>Endopterygota</taxon>
        <taxon>Lepidoptera</taxon>
        <taxon>Glossata</taxon>
        <taxon>Ditrysia</taxon>
        <taxon>Tortricoidea</taxon>
        <taxon>Tortricidae</taxon>
        <taxon>Tortricinae</taxon>
        <taxon>Choristoneura</taxon>
    </lineage>
</organism>
<comment type="caution">
    <text evidence="1">The sequence shown here is derived from an EMBL/GenBank/DDBJ whole genome shotgun (WGS) entry which is preliminary data.</text>
</comment>